<accession>A0A1X6PIU2</accession>
<reference evidence="2 3" key="1">
    <citation type="submission" date="2017-03" db="EMBL/GenBank/DDBJ databases">
        <title>WGS assembly of Porphyra umbilicalis.</title>
        <authorList>
            <person name="Brawley S.H."/>
            <person name="Blouin N.A."/>
            <person name="Ficko-Blean E."/>
            <person name="Wheeler G.L."/>
            <person name="Lohr M."/>
            <person name="Goodson H.V."/>
            <person name="Jenkins J.W."/>
            <person name="Blaby-Haas C.E."/>
            <person name="Helliwell K.E."/>
            <person name="Chan C."/>
            <person name="Marriage T."/>
            <person name="Bhattacharya D."/>
            <person name="Klein A.S."/>
            <person name="Badis Y."/>
            <person name="Brodie J."/>
            <person name="Cao Y."/>
            <person name="Collen J."/>
            <person name="Dittami S.M."/>
            <person name="Gachon C.M."/>
            <person name="Green B.R."/>
            <person name="Karpowicz S."/>
            <person name="Kim J.W."/>
            <person name="Kudahl U."/>
            <person name="Lin S."/>
            <person name="Michel G."/>
            <person name="Mittag M."/>
            <person name="Olson B.J."/>
            <person name="Pangilinan J."/>
            <person name="Peng Y."/>
            <person name="Qiu H."/>
            <person name="Shu S."/>
            <person name="Singer J.T."/>
            <person name="Smith A.G."/>
            <person name="Sprecher B.N."/>
            <person name="Wagner V."/>
            <person name="Wang W."/>
            <person name="Wang Z.-Y."/>
            <person name="Yan J."/>
            <person name="Yarish C."/>
            <person name="Zoeuner-Riek S."/>
            <person name="Zhuang Y."/>
            <person name="Zou Y."/>
            <person name="Lindquist E.A."/>
            <person name="Grimwood J."/>
            <person name="Barry K."/>
            <person name="Rokhsar D.S."/>
            <person name="Schmutz J."/>
            <person name="Stiller J.W."/>
            <person name="Grossman A.R."/>
            <person name="Prochnik S.E."/>
        </authorList>
    </citation>
    <scope>NUCLEOTIDE SEQUENCE [LARGE SCALE GENOMIC DNA]</scope>
    <source>
        <strain evidence="2">4086291</strain>
    </source>
</reference>
<name>A0A1X6PIU2_PORUM</name>
<feature type="compositionally biased region" description="Gly residues" evidence="1">
    <location>
        <begin position="102"/>
        <end position="113"/>
    </location>
</feature>
<evidence type="ECO:0000313" key="2">
    <source>
        <dbReference type="EMBL" id="OSX80760.1"/>
    </source>
</evidence>
<feature type="compositionally biased region" description="Basic and acidic residues" evidence="1">
    <location>
        <begin position="9"/>
        <end position="29"/>
    </location>
</feature>
<evidence type="ECO:0000313" key="3">
    <source>
        <dbReference type="Proteomes" id="UP000218209"/>
    </source>
</evidence>
<keyword evidence="3" id="KW-1185">Reference proteome</keyword>
<sequence>MAGGVKGTRTTEEEKGRREVGGSRTEETRRRNKRETRQEGGGNGGVTRRQRSAGNLWSEGNAGDRQGIEDEGAGAQSNKGPDTAAECRRQRSAPVRRRRANGQGGRTMHGSGGHVDAAGRPRRGQHRRETHGANAPASPRRDPSGEARRWHQPGASPYRATTHFRVDTRVSGSATARAAMAAGPRRARPAARNAVLCGGRVVRWRRSIDRRIGCGTPPRLPAAGR</sequence>
<evidence type="ECO:0000256" key="1">
    <source>
        <dbReference type="SAM" id="MobiDB-lite"/>
    </source>
</evidence>
<dbReference type="AlphaFoldDB" id="A0A1X6PIU2"/>
<protein>
    <submittedName>
        <fullName evidence="2">Uncharacterized protein</fullName>
    </submittedName>
</protein>
<gene>
    <name evidence="2" type="ORF">BU14_0032s0018</name>
</gene>
<dbReference type="EMBL" id="KV918768">
    <property type="protein sequence ID" value="OSX80760.1"/>
    <property type="molecule type" value="Genomic_DNA"/>
</dbReference>
<organism evidence="2 3">
    <name type="scientific">Porphyra umbilicalis</name>
    <name type="common">Purple laver</name>
    <name type="synonym">Red alga</name>
    <dbReference type="NCBI Taxonomy" id="2786"/>
    <lineage>
        <taxon>Eukaryota</taxon>
        <taxon>Rhodophyta</taxon>
        <taxon>Bangiophyceae</taxon>
        <taxon>Bangiales</taxon>
        <taxon>Bangiaceae</taxon>
        <taxon>Porphyra</taxon>
    </lineage>
</organism>
<feature type="region of interest" description="Disordered" evidence="1">
    <location>
        <begin position="1"/>
        <end position="162"/>
    </location>
</feature>
<proteinExistence type="predicted"/>
<dbReference type="Proteomes" id="UP000218209">
    <property type="component" value="Unassembled WGS sequence"/>
</dbReference>
<feature type="compositionally biased region" description="Basic residues" evidence="1">
    <location>
        <begin position="120"/>
        <end position="129"/>
    </location>
</feature>
<feature type="compositionally biased region" description="Basic residues" evidence="1">
    <location>
        <begin position="90"/>
        <end position="100"/>
    </location>
</feature>
<feature type="compositionally biased region" description="Basic and acidic residues" evidence="1">
    <location>
        <begin position="139"/>
        <end position="149"/>
    </location>
</feature>